<sequence length="360" mass="39921">MAIVSRHVKLSSMQQLLRTGSAPPSSSPSPLTCTPHAVSTIRTASSNWHQTRSYAAPRGAKKPLRPPPRAPKLVQAHPRSQADARADFNINQISPRDFEQAMRASGSAISTLKPEEYYEYASKFANAISRGAHPQRVSLKENNIPVETAHEMACLLWLIGRTRNFSTAMWSAASESHYNPATVSLAKQLLLGGSWGKTTAFKGIEERFMKLIAEGKDCNALTAYGEHLFEKGEYNAAVGILNQAVSSADDGAFEWKGPCLICLTKSYTKLGKVGEAKKALEALNDPEAYTEFEQLLNSSEAEAARQEMYTTAIRGKHDVYRQLAEFEFEREAKETDAELKRNYNLWGMEWSRLADPSAKF</sequence>
<protein>
    <submittedName>
        <fullName evidence="2">Uncharacterized protein</fullName>
    </submittedName>
</protein>
<proteinExistence type="predicted"/>
<feature type="region of interest" description="Disordered" evidence="1">
    <location>
        <begin position="14"/>
        <end position="34"/>
    </location>
</feature>
<reference evidence="2" key="1">
    <citation type="submission" date="2020-01" db="EMBL/GenBank/DDBJ databases">
        <title>Identification and distribution of gene clusters putatively required for synthesis of sphingolipid metabolism inhibitors in phylogenetically diverse species of the filamentous fungus Fusarium.</title>
        <authorList>
            <person name="Kim H.-S."/>
            <person name="Busman M."/>
            <person name="Brown D.W."/>
            <person name="Divon H."/>
            <person name="Uhlig S."/>
            <person name="Proctor R.H."/>
        </authorList>
    </citation>
    <scope>NUCLEOTIDE SEQUENCE</scope>
    <source>
        <strain evidence="2">NRRL 53441</strain>
    </source>
</reference>
<dbReference type="Proteomes" id="UP000605986">
    <property type="component" value="Unassembled WGS sequence"/>
</dbReference>
<feature type="region of interest" description="Disordered" evidence="1">
    <location>
        <begin position="46"/>
        <end position="82"/>
    </location>
</feature>
<dbReference type="OrthoDB" id="5379420at2759"/>
<keyword evidence="3" id="KW-1185">Reference proteome</keyword>
<dbReference type="Gene3D" id="1.25.40.10">
    <property type="entry name" value="Tetratricopeptide repeat domain"/>
    <property type="match status" value="1"/>
</dbReference>
<gene>
    <name evidence="2" type="ORF">F53441_4641</name>
</gene>
<dbReference type="SUPFAM" id="SSF48452">
    <property type="entry name" value="TPR-like"/>
    <property type="match status" value="1"/>
</dbReference>
<accession>A0A8H4KNF4</accession>
<dbReference type="AlphaFoldDB" id="A0A8H4KNF4"/>
<organism evidence="2 3">
    <name type="scientific">Fusarium austroafricanum</name>
    <dbReference type="NCBI Taxonomy" id="2364996"/>
    <lineage>
        <taxon>Eukaryota</taxon>
        <taxon>Fungi</taxon>
        <taxon>Dikarya</taxon>
        <taxon>Ascomycota</taxon>
        <taxon>Pezizomycotina</taxon>
        <taxon>Sordariomycetes</taxon>
        <taxon>Hypocreomycetidae</taxon>
        <taxon>Hypocreales</taxon>
        <taxon>Nectriaceae</taxon>
        <taxon>Fusarium</taxon>
        <taxon>Fusarium concolor species complex</taxon>
    </lineage>
</organism>
<evidence type="ECO:0000313" key="2">
    <source>
        <dbReference type="EMBL" id="KAF4452529.1"/>
    </source>
</evidence>
<dbReference type="EMBL" id="JAADJG010000183">
    <property type="protein sequence ID" value="KAF4452529.1"/>
    <property type="molecule type" value="Genomic_DNA"/>
</dbReference>
<name>A0A8H4KNF4_9HYPO</name>
<dbReference type="InterPro" id="IPR011990">
    <property type="entry name" value="TPR-like_helical_dom_sf"/>
</dbReference>
<evidence type="ECO:0000256" key="1">
    <source>
        <dbReference type="SAM" id="MobiDB-lite"/>
    </source>
</evidence>
<evidence type="ECO:0000313" key="3">
    <source>
        <dbReference type="Proteomes" id="UP000605986"/>
    </source>
</evidence>
<comment type="caution">
    <text evidence="2">The sequence shown here is derived from an EMBL/GenBank/DDBJ whole genome shotgun (WGS) entry which is preliminary data.</text>
</comment>